<keyword evidence="2" id="KW-1185">Reference proteome</keyword>
<dbReference type="PANTHER" id="PTHR47017:SF1">
    <property type="entry name" value="ACYL-COA"/>
    <property type="match status" value="1"/>
</dbReference>
<dbReference type="RefSeq" id="WP_169562786.1">
    <property type="nucleotide sequence ID" value="NZ_JAAXYH010000001.1"/>
</dbReference>
<gene>
    <name evidence="1" type="ORF">HC757_00315</name>
</gene>
<name>A0A972G395_9GAMM</name>
<reference evidence="1" key="1">
    <citation type="submission" date="2020-04" db="EMBL/GenBank/DDBJ databases">
        <title>Description of Shewanella salipaludis sp. nov., isolated from a salt marsh.</title>
        <authorList>
            <person name="Park S."/>
            <person name="Yoon J.-H."/>
        </authorList>
    </citation>
    <scope>NUCLEOTIDE SEQUENCE</scope>
    <source>
        <strain evidence="1">SHSM-M6</strain>
    </source>
</reference>
<comment type="caution">
    <text evidence="1">The sequence shown here is derived from an EMBL/GenBank/DDBJ whole genome shotgun (WGS) entry which is preliminary data.</text>
</comment>
<dbReference type="SUPFAM" id="SSF55729">
    <property type="entry name" value="Acyl-CoA N-acyltransferases (Nat)"/>
    <property type="match status" value="1"/>
</dbReference>
<dbReference type="InterPro" id="IPR016181">
    <property type="entry name" value="Acyl_CoA_acyltransferase"/>
</dbReference>
<sequence length="378" mass="42646">MSRIDEIAQADWDGLMASDNPFSRYAFLLALEDCGCVSVNTGWQPRHLTVWQGADLLAVMPLYAKGHSYGEYVFDWAWAEAYERHGLDYYPKLVSAIPFTPVTGPRLGIKPGLSRAEVQRLIDFIAAELDLCLEQQGYSSWHCLFLPAASQQALASQGKLSRLGTQFHWHNRGYGDFGDFLTGLSSRKRKNLQKERARVAAKALTFRFVPGAEVTQAQWHTFALCYRLTYLKRSGHGGYLSQAFFASLALAMPEQLLLLVVEDSSGDMLAGALYFLGEDTLYGRYWGSTVDIDGLHFEACYYQGIDYCIAHGLAHFDAGAQGEHKLARGFEPVATYSNHQIAHDGFRKAIAEFVDEERRQMQVYMLQMRRYLPYKAPD</sequence>
<evidence type="ECO:0000313" key="2">
    <source>
        <dbReference type="Proteomes" id="UP000737113"/>
    </source>
</evidence>
<protein>
    <submittedName>
        <fullName evidence="1">N-acetyltransferase</fullName>
    </submittedName>
</protein>
<dbReference type="Gene3D" id="3.40.630.30">
    <property type="match status" value="1"/>
</dbReference>
<dbReference type="Pfam" id="PF04339">
    <property type="entry name" value="FemAB_like"/>
    <property type="match status" value="1"/>
</dbReference>
<dbReference type="AlphaFoldDB" id="A0A972G395"/>
<dbReference type="EMBL" id="JAAXYH010000001">
    <property type="protein sequence ID" value="NMH63630.1"/>
    <property type="molecule type" value="Genomic_DNA"/>
</dbReference>
<accession>A0A972G395</accession>
<evidence type="ECO:0000313" key="1">
    <source>
        <dbReference type="EMBL" id="NMH63630.1"/>
    </source>
</evidence>
<organism evidence="1 2">
    <name type="scientific">Shewanella salipaludis</name>
    <dbReference type="NCBI Taxonomy" id="2723052"/>
    <lineage>
        <taxon>Bacteria</taxon>
        <taxon>Pseudomonadati</taxon>
        <taxon>Pseudomonadota</taxon>
        <taxon>Gammaproteobacteria</taxon>
        <taxon>Alteromonadales</taxon>
        <taxon>Shewanellaceae</taxon>
        <taxon>Shewanella</taxon>
    </lineage>
</organism>
<dbReference type="PANTHER" id="PTHR47017">
    <property type="entry name" value="ACYL-COA"/>
    <property type="match status" value="1"/>
</dbReference>
<dbReference type="Proteomes" id="UP000737113">
    <property type="component" value="Unassembled WGS sequence"/>
</dbReference>
<proteinExistence type="predicted"/>
<dbReference type="InterPro" id="IPR007434">
    <property type="entry name" value="FemAB-like"/>
</dbReference>